<dbReference type="PANTHER" id="PTHR40590:SF1">
    <property type="entry name" value="CYTOPLASMIC PROTEIN"/>
    <property type="match status" value="1"/>
</dbReference>
<name>A0AA87TDW6_TREMD</name>
<dbReference type="InterPro" id="IPR002816">
    <property type="entry name" value="TraB/PrgY/GumN_fam"/>
</dbReference>
<comment type="caution">
    <text evidence="2">The sequence shown here is derived from an EMBL/GenBank/DDBJ whole genome shotgun (WGS) entry which is preliminary data.</text>
</comment>
<sequence>MKIHKYLKKIVPLLMLGILLTACTTTEQAKRHAELSKPVLIEHPERFFWEIKGNKGSVYVLGTVHVADKSFYPLEKNVLRAFDKADRLVSEIGGKAELDAFTGKLQTVIMKNINADPKKSLLKVLSEEDLAFLYETIGDDTVHQLALFNPWILNTVLAQLLMNKAGLNAGDGIDMYLMQRAENKKIAALDTAEQQLAVLSYGTFEEQLALLKDSIQALRDIDKSIEEMHRIRDFYLSNNRKELSALLVELLLNVPSSFSEKKAQAYIDTLLTDRNRIWAQKFDEYLREGGNTFVFAGTAHFLGKSNVFEIMRKKNMLE</sequence>
<dbReference type="PANTHER" id="PTHR40590">
    <property type="entry name" value="CYTOPLASMIC PROTEIN-RELATED"/>
    <property type="match status" value="1"/>
</dbReference>
<dbReference type="RefSeq" id="WP_016524257.1">
    <property type="nucleotide sequence ID" value="NZ_KE332517.1"/>
</dbReference>
<protein>
    <recommendedName>
        <fullName evidence="4">GumN family protein</fullName>
    </recommendedName>
</protein>
<keyword evidence="1" id="KW-0732">Signal</keyword>
<dbReference type="Proteomes" id="UP000014634">
    <property type="component" value="Unassembled WGS sequence"/>
</dbReference>
<organism evidence="2 3">
    <name type="scientific">Treponema medium ATCC 700293</name>
    <dbReference type="NCBI Taxonomy" id="1125700"/>
    <lineage>
        <taxon>Bacteria</taxon>
        <taxon>Pseudomonadati</taxon>
        <taxon>Spirochaetota</taxon>
        <taxon>Spirochaetia</taxon>
        <taxon>Spirochaetales</taxon>
        <taxon>Treponemataceae</taxon>
        <taxon>Treponema</taxon>
    </lineage>
</organism>
<dbReference type="InterPro" id="IPR047111">
    <property type="entry name" value="YbaP-like"/>
</dbReference>
<dbReference type="Pfam" id="PF01963">
    <property type="entry name" value="TraB_PrgY_gumN"/>
    <property type="match status" value="1"/>
</dbReference>
<evidence type="ECO:0000313" key="3">
    <source>
        <dbReference type="Proteomes" id="UP000014634"/>
    </source>
</evidence>
<gene>
    <name evidence="2" type="ORF">HMPREF9195_02336</name>
</gene>
<dbReference type="CDD" id="cd14789">
    <property type="entry name" value="Tiki"/>
    <property type="match status" value="1"/>
</dbReference>
<accession>A0AA87TDW6</accession>
<evidence type="ECO:0000313" key="2">
    <source>
        <dbReference type="EMBL" id="EPF27584.1"/>
    </source>
</evidence>
<dbReference type="AlphaFoldDB" id="A0AA87TDW6"/>
<proteinExistence type="predicted"/>
<dbReference type="EMBL" id="ATFE01000019">
    <property type="protein sequence ID" value="EPF27584.1"/>
    <property type="molecule type" value="Genomic_DNA"/>
</dbReference>
<evidence type="ECO:0000256" key="1">
    <source>
        <dbReference type="SAM" id="SignalP"/>
    </source>
</evidence>
<dbReference type="PROSITE" id="PS51257">
    <property type="entry name" value="PROKAR_LIPOPROTEIN"/>
    <property type="match status" value="1"/>
</dbReference>
<feature type="chain" id="PRO_5041712460" description="GumN family protein" evidence="1">
    <location>
        <begin position="30"/>
        <end position="318"/>
    </location>
</feature>
<evidence type="ECO:0008006" key="4">
    <source>
        <dbReference type="Google" id="ProtNLM"/>
    </source>
</evidence>
<reference evidence="2 3" key="1">
    <citation type="submission" date="2013-04" db="EMBL/GenBank/DDBJ databases">
        <title>The Genome Sequence of Treponema medium ATCC 700293.</title>
        <authorList>
            <consortium name="The Broad Institute Genomics Platform"/>
            <person name="Earl A."/>
            <person name="Ward D."/>
            <person name="Feldgarden M."/>
            <person name="Gevers D."/>
            <person name="Leonetti C."/>
            <person name="Blanton J.M."/>
            <person name="Dewhirst F.E."/>
            <person name="Izard J."/>
            <person name="Walker B."/>
            <person name="Young S."/>
            <person name="Zeng Q."/>
            <person name="Gargeya S."/>
            <person name="Fitzgerald M."/>
            <person name="Haas B."/>
            <person name="Abouelleil A."/>
            <person name="Allen A.W."/>
            <person name="Alvarado L."/>
            <person name="Arachchi H.M."/>
            <person name="Berlin A.M."/>
            <person name="Chapman S.B."/>
            <person name="Gainer-Dewar J."/>
            <person name="Goldberg J."/>
            <person name="Griggs A."/>
            <person name="Gujja S."/>
            <person name="Hansen M."/>
            <person name="Howarth C."/>
            <person name="Imamovic A."/>
            <person name="Ireland A."/>
            <person name="Larimer J."/>
            <person name="McCowan C."/>
            <person name="Murphy C."/>
            <person name="Pearson M."/>
            <person name="Poon T.W."/>
            <person name="Priest M."/>
            <person name="Roberts A."/>
            <person name="Saif S."/>
            <person name="Shea T."/>
            <person name="Sisk P."/>
            <person name="Sykes S."/>
            <person name="Wortman J."/>
            <person name="Nusbaum C."/>
            <person name="Birren B."/>
        </authorList>
    </citation>
    <scope>NUCLEOTIDE SEQUENCE [LARGE SCALE GENOMIC DNA]</scope>
    <source>
        <strain evidence="2 3">ATCC 700293</strain>
    </source>
</reference>
<feature type="signal peptide" evidence="1">
    <location>
        <begin position="1"/>
        <end position="29"/>
    </location>
</feature>